<dbReference type="EMBL" id="JACXIZ010000011">
    <property type="protein sequence ID" value="MBD2844403.1"/>
    <property type="molecule type" value="Genomic_DNA"/>
</dbReference>
<comment type="subcellular location">
    <subcellularLocation>
        <location evidence="1">Membrane</location>
    </subcellularLocation>
</comment>
<dbReference type="SMART" id="SM00740">
    <property type="entry name" value="PASTA"/>
    <property type="match status" value="1"/>
</dbReference>
<dbReference type="RefSeq" id="WP_190915062.1">
    <property type="nucleotide sequence ID" value="NZ_JACXIZ010000011.1"/>
</dbReference>
<feature type="compositionally biased region" description="Acidic residues" evidence="4">
    <location>
        <begin position="738"/>
        <end position="754"/>
    </location>
</feature>
<keyword evidence="7" id="KW-1185">Reference proteome</keyword>
<dbReference type="Gene3D" id="3.30.450.330">
    <property type="match status" value="1"/>
</dbReference>
<dbReference type="InterPro" id="IPR001460">
    <property type="entry name" value="PCN-bd_Tpept"/>
</dbReference>
<dbReference type="CDD" id="cd06576">
    <property type="entry name" value="PASTA_Pbp2x-like_1"/>
    <property type="match status" value="1"/>
</dbReference>
<dbReference type="PROSITE" id="PS51178">
    <property type="entry name" value="PASTA"/>
    <property type="match status" value="1"/>
</dbReference>
<dbReference type="SUPFAM" id="SSF56601">
    <property type="entry name" value="beta-lactamase/transpeptidase-like"/>
    <property type="match status" value="1"/>
</dbReference>
<evidence type="ECO:0000313" key="6">
    <source>
        <dbReference type="EMBL" id="MBD2844403.1"/>
    </source>
</evidence>
<dbReference type="InterPro" id="IPR050515">
    <property type="entry name" value="Beta-lactam/transpept"/>
</dbReference>
<proteinExistence type="inferred from homology"/>
<accession>A0A927BS13</accession>
<dbReference type="AlphaFoldDB" id="A0A927BS13"/>
<dbReference type="Pfam" id="PF03793">
    <property type="entry name" value="PASTA"/>
    <property type="match status" value="1"/>
</dbReference>
<dbReference type="Pfam" id="PF03717">
    <property type="entry name" value="PBP_dimer"/>
    <property type="match status" value="1"/>
</dbReference>
<dbReference type="GO" id="GO:0071555">
    <property type="term" value="P:cell wall organization"/>
    <property type="evidence" value="ECO:0007669"/>
    <property type="project" value="TreeGrafter"/>
</dbReference>
<comment type="similarity">
    <text evidence="2">Belongs to the transpeptidase family.</text>
</comment>
<evidence type="ECO:0000256" key="1">
    <source>
        <dbReference type="ARBA" id="ARBA00004370"/>
    </source>
</evidence>
<feature type="region of interest" description="Disordered" evidence="4">
    <location>
        <begin position="714"/>
        <end position="766"/>
    </location>
</feature>
<dbReference type="SUPFAM" id="SSF56519">
    <property type="entry name" value="Penicillin binding protein dimerisation domain"/>
    <property type="match status" value="1"/>
</dbReference>
<sequence>MTKRIKLRTLLIGGLITLLFVVLVGRMYLVQVVKADFYLGKAREVWAASEAIPAKRGTITDRDGNVLAMDAPAYTIALNPMKINELGVQQQVIDKLHQVLGRSLERLQADVSAKRDNGEFVIHRQIGNEGTKIDKELADQIIAFRDALKKQVGQNDVGILITEEQTRSYPKNTRASHLLGYVRKDDEAIGGMEAYLDKTLRGTPGYIRYEKDGKRVQLSDGEVEFVPAVDGKNVQLTINTEIQFYIEEAIKSAYEQYQPKSITAIAADPRTMEILGTASYPDFNPNQYWETSDQGVFYNHAVKQLIEPGSTFKIVTLAAAVEEGIFHPNDTYQSGSINVTGETIRDHNGGRGWGQITYLEGLKHSSNVAFVKLGYEGLQREKLMQYITNFGFGQKTGIEQPGEYAGLIDFYWPSEVATATFGQGRVQVTPIQQVAAVAAVANGGKLMKPHLVKAIEDPITKEKTSVQPEVVRQVVSEQAARQTAEYLEQVVSDQEIGTGKNAYIDGYRVAGKTGTAQKVIDGNYSANKFVVSFIGFAPVEDPRIVVYVVVDEPADQYAGGGTVAAPIFKQIVQQSLRHLGVLPTVPRTEETDAGERRPRTVEIPELTGLKITKAQNELKQQALTYEVVGKGETVLQQIPSGKTIVPTTQRVYLITEERKQLAIPDMTHLALRDVLEVCSILDVRCVTEGEGYVAKQTQSQQDGETVLTLTLLPQGEALEETGEASDTAADSVQQGEGEGQDDEAAAGGEEDSEAPGEGSSDGEAAP</sequence>
<dbReference type="InterPro" id="IPR012338">
    <property type="entry name" value="Beta-lactam/transpept-like"/>
</dbReference>
<dbReference type="GO" id="GO:0005886">
    <property type="term" value="C:plasma membrane"/>
    <property type="evidence" value="ECO:0007669"/>
    <property type="project" value="TreeGrafter"/>
</dbReference>
<dbReference type="GO" id="GO:0008658">
    <property type="term" value="F:penicillin binding"/>
    <property type="evidence" value="ECO:0007669"/>
    <property type="project" value="InterPro"/>
</dbReference>
<evidence type="ECO:0000256" key="4">
    <source>
        <dbReference type="SAM" id="MobiDB-lite"/>
    </source>
</evidence>
<evidence type="ECO:0000259" key="5">
    <source>
        <dbReference type="PROSITE" id="PS51178"/>
    </source>
</evidence>
<dbReference type="Gene3D" id="3.90.1310.10">
    <property type="entry name" value="Penicillin-binding protein 2a (Domain 2)"/>
    <property type="match status" value="1"/>
</dbReference>
<evidence type="ECO:0000256" key="2">
    <source>
        <dbReference type="ARBA" id="ARBA00007171"/>
    </source>
</evidence>
<protein>
    <submittedName>
        <fullName evidence="6">PASTA domain-containing protein</fullName>
    </submittedName>
</protein>
<feature type="domain" description="PASTA" evidence="5">
    <location>
        <begin position="597"/>
        <end position="657"/>
    </location>
</feature>
<dbReference type="Gene3D" id="3.40.710.10">
    <property type="entry name" value="DD-peptidase/beta-lactamase superfamily"/>
    <property type="match status" value="1"/>
</dbReference>
<reference evidence="6" key="1">
    <citation type="submission" date="2020-09" db="EMBL/GenBank/DDBJ databases">
        <title>A novel bacterium of genus Paenibacillus, isolated from South China Sea.</title>
        <authorList>
            <person name="Huang H."/>
            <person name="Mo K."/>
            <person name="Hu Y."/>
        </authorList>
    </citation>
    <scope>NUCLEOTIDE SEQUENCE</scope>
    <source>
        <strain evidence="6">IB182496</strain>
    </source>
</reference>
<keyword evidence="3" id="KW-0472">Membrane</keyword>
<dbReference type="PANTHER" id="PTHR30627:SF26">
    <property type="entry name" value="PENICILLIN-BINDING PROTEIN 2B"/>
    <property type="match status" value="1"/>
</dbReference>
<dbReference type="Proteomes" id="UP000621560">
    <property type="component" value="Unassembled WGS sequence"/>
</dbReference>
<dbReference type="InterPro" id="IPR036138">
    <property type="entry name" value="PBP_dimer_sf"/>
</dbReference>
<organism evidence="6 7">
    <name type="scientific">Paenibacillus sabuli</name>
    <dbReference type="NCBI Taxonomy" id="2772509"/>
    <lineage>
        <taxon>Bacteria</taxon>
        <taxon>Bacillati</taxon>
        <taxon>Bacillota</taxon>
        <taxon>Bacilli</taxon>
        <taxon>Bacillales</taxon>
        <taxon>Paenibacillaceae</taxon>
        <taxon>Paenibacillus</taxon>
    </lineage>
</organism>
<name>A0A927BS13_9BACL</name>
<evidence type="ECO:0000256" key="3">
    <source>
        <dbReference type="ARBA" id="ARBA00023136"/>
    </source>
</evidence>
<feature type="compositionally biased region" description="Low complexity" evidence="4">
    <location>
        <begin position="755"/>
        <end position="766"/>
    </location>
</feature>
<evidence type="ECO:0000313" key="7">
    <source>
        <dbReference type="Proteomes" id="UP000621560"/>
    </source>
</evidence>
<dbReference type="SUPFAM" id="SSF54184">
    <property type="entry name" value="Penicillin-binding protein 2x (pbp-2x), c-terminal domain"/>
    <property type="match status" value="1"/>
</dbReference>
<dbReference type="InterPro" id="IPR005311">
    <property type="entry name" value="PBP_dimer"/>
</dbReference>
<comment type="caution">
    <text evidence="6">The sequence shown here is derived from an EMBL/GenBank/DDBJ whole genome shotgun (WGS) entry which is preliminary data.</text>
</comment>
<dbReference type="InterPro" id="IPR005543">
    <property type="entry name" value="PASTA_dom"/>
</dbReference>
<dbReference type="PANTHER" id="PTHR30627">
    <property type="entry name" value="PEPTIDOGLYCAN D,D-TRANSPEPTIDASE"/>
    <property type="match status" value="1"/>
</dbReference>
<gene>
    <name evidence="6" type="ORF">IDH44_04310</name>
</gene>
<dbReference type="Pfam" id="PF00905">
    <property type="entry name" value="Transpeptidase"/>
    <property type="match status" value="1"/>
</dbReference>